<feature type="compositionally biased region" description="Low complexity" evidence="2">
    <location>
        <begin position="1"/>
        <end position="12"/>
    </location>
</feature>
<dbReference type="SUPFAM" id="SSF64518">
    <property type="entry name" value="Phase 1 flagellin"/>
    <property type="match status" value="1"/>
</dbReference>
<sequence length="115" mass="11851">MNTAANNIANMTSGGAVKGGNGPASYTAQTVQQEANGDGGTSTTVVPKNPPFVPSYAPDSPFANSEGIIGAPNVDLAEEAVNLTLAETTYKANIKTIQTASDMMDELLDAFDKRV</sequence>
<organism evidence="4 5">
    <name type="scientific">Micavibrio aeruginosavorus (strain ARL-13)</name>
    <dbReference type="NCBI Taxonomy" id="856793"/>
    <lineage>
        <taxon>Bacteria</taxon>
        <taxon>Pseudomonadati</taxon>
        <taxon>Bdellovibrionota</taxon>
        <taxon>Bdellovibrionia</taxon>
        <taxon>Bdellovibrionales</taxon>
        <taxon>Pseudobdellovibrionaceae</taxon>
        <taxon>Micavibrio</taxon>
    </lineage>
</organism>
<evidence type="ECO:0000256" key="2">
    <source>
        <dbReference type="SAM" id="MobiDB-lite"/>
    </source>
</evidence>
<name>G2KS55_MICAA</name>
<evidence type="ECO:0000256" key="1">
    <source>
        <dbReference type="ARBA" id="ARBA00009677"/>
    </source>
</evidence>
<feature type="compositionally biased region" description="Polar residues" evidence="2">
    <location>
        <begin position="24"/>
        <end position="46"/>
    </location>
</feature>
<dbReference type="InterPro" id="IPR010930">
    <property type="entry name" value="Flg_bb/hook_C_dom"/>
</dbReference>
<keyword evidence="5" id="KW-1185">Reference proteome</keyword>
<evidence type="ECO:0000313" key="4">
    <source>
        <dbReference type="EMBL" id="AEP08738.1"/>
    </source>
</evidence>
<gene>
    <name evidence="4" type="ordered locus">MICA_394</name>
</gene>
<evidence type="ECO:0000313" key="5">
    <source>
        <dbReference type="Proteomes" id="UP000009286"/>
    </source>
</evidence>
<dbReference type="HOGENOM" id="CLU_123272_2_0_5"/>
<accession>G2KS55</accession>
<dbReference type="eggNOG" id="COG1558">
    <property type="taxonomic scope" value="Bacteria"/>
</dbReference>
<dbReference type="AlphaFoldDB" id="G2KS55"/>
<dbReference type="Pfam" id="PF06429">
    <property type="entry name" value="Flg_bbr_C"/>
    <property type="match status" value="1"/>
</dbReference>
<feature type="domain" description="Flagellar basal-body/hook protein C-terminal" evidence="3">
    <location>
        <begin position="67"/>
        <end position="109"/>
    </location>
</feature>
<feature type="region of interest" description="Disordered" evidence="2">
    <location>
        <begin position="1"/>
        <end position="52"/>
    </location>
</feature>
<dbReference type="STRING" id="856793.MICA_394"/>
<dbReference type="EMBL" id="CP002382">
    <property type="protein sequence ID" value="AEP08738.1"/>
    <property type="molecule type" value="Genomic_DNA"/>
</dbReference>
<comment type="similarity">
    <text evidence="1">Belongs to the flagella basal body rod proteins family.</text>
</comment>
<evidence type="ECO:0000259" key="3">
    <source>
        <dbReference type="Pfam" id="PF06429"/>
    </source>
</evidence>
<dbReference type="Proteomes" id="UP000009286">
    <property type="component" value="Chromosome"/>
</dbReference>
<dbReference type="KEGG" id="mai:MICA_394"/>
<reference evidence="4 5" key="1">
    <citation type="journal article" date="2011" name="BMC Genomics">
        <title>Genomic insights into an obligate epibiotic bacterial predator: Micavibrio aeruginosavorus ARL-13.</title>
        <authorList>
            <person name="Wang Z."/>
            <person name="Kadouri D."/>
            <person name="Wu M."/>
        </authorList>
    </citation>
    <scope>NUCLEOTIDE SEQUENCE [LARGE SCALE GENOMIC DNA]</scope>
    <source>
        <strain evidence="4 5">ARL-13</strain>
    </source>
</reference>
<protein>
    <recommendedName>
        <fullName evidence="3">Flagellar basal-body/hook protein C-terminal domain-containing protein</fullName>
    </recommendedName>
</protein>
<proteinExistence type="inferred from homology"/>